<proteinExistence type="predicted"/>
<dbReference type="InterPro" id="IPR051697">
    <property type="entry name" value="Patched_domain-protein"/>
</dbReference>
<name>E3M5D7_CAERE</name>
<dbReference type="SUPFAM" id="SSF82866">
    <property type="entry name" value="Multidrug efflux transporter AcrB transmembrane domain"/>
    <property type="match status" value="1"/>
</dbReference>
<dbReference type="eggNOG" id="KOG1934">
    <property type="taxonomic scope" value="Eukaryota"/>
</dbReference>
<dbReference type="Proteomes" id="UP000008281">
    <property type="component" value="Unassembled WGS sequence"/>
</dbReference>
<dbReference type="PANTHER" id="PTHR10796">
    <property type="entry name" value="PATCHED-RELATED"/>
    <property type="match status" value="1"/>
</dbReference>
<dbReference type="OrthoDB" id="6510177at2759"/>
<protein>
    <recommendedName>
        <fullName evidence="2">Protein export membrane protein SecD/SecF C-terminal domain-containing protein</fullName>
    </recommendedName>
</protein>
<dbReference type="EMBL" id="DS268425">
    <property type="protein sequence ID" value="EFO92374.1"/>
    <property type="molecule type" value="Genomic_DNA"/>
</dbReference>
<evidence type="ECO:0000313" key="3">
    <source>
        <dbReference type="EMBL" id="EFO92374.1"/>
    </source>
</evidence>
<evidence type="ECO:0000256" key="1">
    <source>
        <dbReference type="SAM" id="Phobius"/>
    </source>
</evidence>
<dbReference type="Gene3D" id="1.20.1640.10">
    <property type="entry name" value="Multidrug efflux transporter AcrB transmembrane domain"/>
    <property type="match status" value="1"/>
</dbReference>
<dbReference type="OMA" id="WNICAAR"/>
<dbReference type="Pfam" id="PF02355">
    <property type="entry name" value="SecD_SecF_C"/>
    <property type="match status" value="1"/>
</dbReference>
<accession>E3M5D7</accession>
<feature type="transmembrane region" description="Helical" evidence="1">
    <location>
        <begin position="340"/>
        <end position="366"/>
    </location>
</feature>
<gene>
    <name evidence="3" type="ORF">CRE_10895</name>
</gene>
<dbReference type="AlphaFoldDB" id="E3M5D7"/>
<evidence type="ECO:0000259" key="2">
    <source>
        <dbReference type="Pfam" id="PF02355"/>
    </source>
</evidence>
<dbReference type="GO" id="GO:0018996">
    <property type="term" value="P:molting cycle, collagen and cuticulin-based cuticle"/>
    <property type="evidence" value="ECO:0007669"/>
    <property type="project" value="TreeGrafter"/>
</dbReference>
<feature type="transmembrane region" description="Helical" evidence="1">
    <location>
        <begin position="445"/>
        <end position="470"/>
    </location>
</feature>
<dbReference type="GO" id="GO:0006897">
    <property type="term" value="P:endocytosis"/>
    <property type="evidence" value="ECO:0007669"/>
    <property type="project" value="TreeGrafter"/>
</dbReference>
<dbReference type="HOGENOM" id="CLU_499901_0_0_1"/>
<dbReference type="InParanoid" id="E3M5D7"/>
<dbReference type="PANTHER" id="PTHR10796:SF95">
    <property type="entry name" value="SSD DOMAIN-CONTAINING PROTEIN"/>
    <property type="match status" value="1"/>
</dbReference>
<feature type="domain" description="Protein export membrane protein SecD/SecF C-terminal" evidence="2">
    <location>
        <begin position="389"/>
        <end position="502"/>
    </location>
</feature>
<reference evidence="3" key="1">
    <citation type="submission" date="2007-07" db="EMBL/GenBank/DDBJ databases">
        <title>PCAP assembly of the Caenorhabditis remanei genome.</title>
        <authorList>
            <consortium name="The Caenorhabditis remanei Sequencing Consortium"/>
            <person name="Wilson R.K."/>
        </authorList>
    </citation>
    <scope>NUCLEOTIDE SEQUENCE [LARGE SCALE GENOMIC DNA]</scope>
    <source>
        <strain evidence="3">PB4641</strain>
    </source>
</reference>
<keyword evidence="4" id="KW-1185">Reference proteome</keyword>
<feature type="transmembrane region" description="Helical" evidence="1">
    <location>
        <begin position="482"/>
        <end position="507"/>
    </location>
</feature>
<evidence type="ECO:0000313" key="4">
    <source>
        <dbReference type="Proteomes" id="UP000008281"/>
    </source>
</evidence>
<dbReference type="GO" id="GO:0030659">
    <property type="term" value="C:cytoplasmic vesicle membrane"/>
    <property type="evidence" value="ECO:0007669"/>
    <property type="project" value="TreeGrafter"/>
</dbReference>
<keyword evidence="1" id="KW-0812">Transmembrane</keyword>
<dbReference type="InterPro" id="IPR048634">
    <property type="entry name" value="SecD_SecF_C"/>
</dbReference>
<dbReference type="GO" id="GO:0005886">
    <property type="term" value="C:plasma membrane"/>
    <property type="evidence" value="ECO:0007669"/>
    <property type="project" value="TreeGrafter"/>
</dbReference>
<keyword evidence="1" id="KW-1133">Transmembrane helix</keyword>
<keyword evidence="1" id="KW-0472">Membrane</keyword>
<sequence length="545" mass="61786">MFFFSGYTPNGARSLDEIEVFSDFFASTGDPIAVFLFATAKDNSSMAEYNAMKEVVEILDFVGENLTHKGESFYTMCTDFCQINEPVRQYYNGLAMRQQNLSDVGSRFELTFPMMQVLGKELDLIRGALNINIILSPDKLVIGDSPLLQVNYLRDTFVLPNYTTVNIFVQNPGNLTVQSNLDYMNSLMESFESYPECLGKKFSHYFVRDYESFRESSLEEMEMLEDEEGESLKNKTAAEPFSKEAMSDFLAWPEFQHWNGFVKFDENQKLSRFWATVSYHGEGLGDFQVRRKMLNRWRATADQFAPLNVSIFDDYAPFVDTLETILPATISTSVCTLLCMMIVCFLFMYNVFTVFVATLAITSICIGKYDRKRNFFKINETETIFLSGVFGFLSMWGIDLDPISMACLIMSIGFSVDFPAHITFHYFREGLHDPQSTPAKRVARSLAAIGFPLLQCGISTILFVLCLLFVPTYMGEVFVKTMILVVTLGLIHGLFIVPAFLCAFTAIHETCFSSTKVKNSQSFSSLAKLFSWRISPSTSDNKISA</sequence>
<organism evidence="4">
    <name type="scientific">Caenorhabditis remanei</name>
    <name type="common">Caenorhabditis vulgaris</name>
    <dbReference type="NCBI Taxonomy" id="31234"/>
    <lineage>
        <taxon>Eukaryota</taxon>
        <taxon>Metazoa</taxon>
        <taxon>Ecdysozoa</taxon>
        <taxon>Nematoda</taxon>
        <taxon>Chromadorea</taxon>
        <taxon>Rhabditida</taxon>
        <taxon>Rhabditina</taxon>
        <taxon>Rhabditomorpha</taxon>
        <taxon>Rhabditoidea</taxon>
        <taxon>Rhabditidae</taxon>
        <taxon>Peloderinae</taxon>
        <taxon>Caenorhabditis</taxon>
    </lineage>
</organism>